<dbReference type="InterPro" id="IPR052387">
    <property type="entry name" value="Fibrocystin"/>
</dbReference>
<feature type="domain" description="IPT/TIG" evidence="2">
    <location>
        <begin position="104"/>
        <end position="185"/>
    </location>
</feature>
<feature type="domain" description="IPT/TIG" evidence="2">
    <location>
        <begin position="23"/>
        <end position="102"/>
    </location>
</feature>
<dbReference type="InterPro" id="IPR002909">
    <property type="entry name" value="IPT_dom"/>
</dbReference>
<feature type="domain" description="IPT/TIG" evidence="2">
    <location>
        <begin position="855"/>
        <end position="938"/>
    </location>
</feature>
<feature type="domain" description="IPT/TIG" evidence="2">
    <location>
        <begin position="770"/>
        <end position="853"/>
    </location>
</feature>
<dbReference type="EMBL" id="NMOS02000022">
    <property type="protein sequence ID" value="RDH39963.1"/>
    <property type="molecule type" value="Genomic_DNA"/>
</dbReference>
<feature type="domain" description="IPT/TIG" evidence="2">
    <location>
        <begin position="1774"/>
        <end position="1856"/>
    </location>
</feature>
<organism evidence="3 4">
    <name type="scientific">Candidatus Aquirickettsiella gammari</name>
    <dbReference type="NCBI Taxonomy" id="2016198"/>
    <lineage>
        <taxon>Bacteria</taxon>
        <taxon>Pseudomonadati</taxon>
        <taxon>Pseudomonadota</taxon>
        <taxon>Gammaproteobacteria</taxon>
        <taxon>Legionellales</taxon>
        <taxon>Coxiellaceae</taxon>
        <taxon>Candidatus Aquirickettsiella</taxon>
    </lineage>
</organism>
<feature type="domain" description="IPT/TIG" evidence="2">
    <location>
        <begin position="1106"/>
        <end position="1187"/>
    </location>
</feature>
<dbReference type="PANTHER" id="PTHR46769">
    <property type="entry name" value="POLYCYSTIC KIDNEY AND HEPATIC DISEASE 1 (AUTOSOMAL RECESSIVE)-LIKE 1"/>
    <property type="match status" value="1"/>
</dbReference>
<feature type="domain" description="IPT/TIG" evidence="2">
    <location>
        <begin position="1189"/>
        <end position="1269"/>
    </location>
</feature>
<feature type="domain" description="IPT/TIG" evidence="2">
    <location>
        <begin position="1605"/>
        <end position="1687"/>
    </location>
</feature>
<feature type="domain" description="IPT/TIG" evidence="2">
    <location>
        <begin position="940"/>
        <end position="1021"/>
    </location>
</feature>
<dbReference type="InterPro" id="IPR014756">
    <property type="entry name" value="Ig_E-set"/>
</dbReference>
<dbReference type="Pfam" id="PF01833">
    <property type="entry name" value="TIG"/>
    <property type="match status" value="24"/>
</dbReference>
<feature type="domain" description="IPT/TIG" evidence="2">
    <location>
        <begin position="1522"/>
        <end position="1603"/>
    </location>
</feature>
<gene>
    <name evidence="3" type="ORF">CFE62_006225</name>
</gene>
<protein>
    <recommendedName>
        <fullName evidence="2">IPT/TIG domain-containing protein</fullName>
    </recommendedName>
</protein>
<dbReference type="SMART" id="SM00429">
    <property type="entry name" value="IPT"/>
    <property type="match status" value="23"/>
</dbReference>
<feature type="domain" description="IPT/TIG" evidence="2">
    <location>
        <begin position="1355"/>
        <end position="1437"/>
    </location>
</feature>
<name>A0A370CGC1_9COXI</name>
<sequence>MFKSKPKLNNSLMDLTVGGVADAPVITTLTPNAGPIAGGTVVVINGSGFIDTSSVTFGSTLVKFTVNSDSLITTTTPENPLGPVDVGVTTPNGTALMPYTYAAIPTITGITPTSGPVAGGNTVTINGSGFTTVSRVTFGNNSATIISSNDSQITVRVPARTAGTVNIVLTTAGGIATSVNAYTYIALPIITTLTPNAGPLAGGNNVTIRGSGFTGATNVTFGNTPATSFVVNSSSQISATVPARTAGTVNVVVTTVGGNSAPNLYTYAPIPVITTLTPNAGPLAGGNNVTIRGSGFTGATNVTFGNTPATSFVVNSSSQISATVPVGTAGPSNVIVTTPGGTSAAGIYTYAPIPIITALSPSIGPITGGNRVTISGSGFIGTLAVIFGSNPATSVVINNDNQITATAPLAGAASQVTLVIRTPGGTAIASTLYTYAPIPMINNLVPSVGPIAGGNTVTINGNGFTAASQVMFGGISVEILSGDDNQISVAAPTHEVGSVDVSVTTPGGTSLASSYTYAPVPTITTIDPSAGPIAGGNMVIINGSGFTTALSVTFGANSADLTVKNDGQIISSAPMGTVGTVDVVVTTLGGMVTALSAYTYASIPVITSLTPTIGPVTGGNTVTINGSGFADVSSVTFSGNYATNISGDDGQIILTVPPGVVGLADVVITTVGGSETVAGGYTYAPVPVINNINPSAGPLAGGNTVTISGSGFTADSSVMFGNIPVSNLIVDSDSQITVTVPPGTLVGPINVLVKTPGGTSSARTYTYAAVPIIIGIDPSAGPLAGGNTVTINGSGFTADSSVMFGNTPVSNLIVDSDSQITVTVPPGTTLSPVEVSVTTPGGTVTLPNSYTYAPIPVINNLEPSAGPLAGGNTVAINGNGFAGATSVTIGGNIAYFTVDSDGRIILAAVPEGMVLGPVDIVITTPGGTVTLANGYTYAPVPVITALDPNSGPLVGGNTVTINGSGFTPDSSVTFDGNPANVTFISDGQISVTAPPGAVGPVDVAVTTPGGIAMAPIPYIYAPVPVITALDPNAGPLVGGNTVTISGSGFTPDSLVMFGNNPANVTFISDGQISATVPQGAVGPADVTLTTPGGIAMAPIPYIYAPVPVITALDPNSGPLVGGNTVTISGSGFTPDSLVMFGNNPANVTFISDGQISATVPQGAVGPVDVTLTTPGGIAMAPIPYIYAPVPVITALDPNSGPLVGGNTMTISGSGFTNASKVTFGGQSVNFGFNSNGQIILLVPSGTVGPVEIMVTTPGGTSAPSVYIYAPVPVITTLAPSAGSLAGGNTVTIYGSGFTNASSVMFGNNSAVEYTINSDSQITVTAPPGTAAGTVEVLVTTLGGTSAPSVYIYAPVPVITTLAPSAGSLAGGNTVTIYGSGFTNASSVMFGNNSAVEYTINSDSQITVTVPPGTAAGTVEVLVTTLGGTSAPNVYTYAPVPVITTLDPSVGSVAGGNTVTISGSGFTTDSLVTFGGKSAAIISSNDGQITVTVPPGTAAGTVEVLVTTPGGRSAPSSYTYTASSSITNICPNIGSVTGGNTVIISGSGFNSASRITFGGTPVEFTVNSDNQITATAPAGALGPVEVAVTTASDTAIAPSLYTYTAVPVVTNICANIGPVTGGNTVKISGSGFTDASNVMFGNNPAVTFTVNSDSQITATAPAGALGSVEVAVTTPGGTVAAPSPYTYTAVPMVTNICANTGPVAGGNTVTISGSGFTKTSRVMFGSNSATFTINSDGQISATVPAGTQGPVNVVVKTPGGTSTALSPYTYATTAVPVITNIDPNTGPLLAGNTVTINGSGFTGASNVMFGNNPATILIGGNDSQISVRVPPGTLVGTVNVVITTPNGTSAPSPYTYAPVPVINNLGPSEGPLGGGNTVTISGSGFTPDSRVMFGNNPANVTFISDSQITATVPAGTALGPVPVVVTTSGGPSAASTYTYATVPGITTLDPNAGPLLGGNTVTINGSGFTGASNVMFGNNPATILIGGNDSQISVRVPPG</sequence>
<feature type="domain" description="IPT/TIG" evidence="2">
    <location>
        <begin position="353"/>
        <end position="436"/>
    </location>
</feature>
<feature type="domain" description="IPT/TIG" evidence="2">
    <location>
        <begin position="270"/>
        <end position="351"/>
    </location>
</feature>
<dbReference type="PANTHER" id="PTHR46769:SF2">
    <property type="entry name" value="FIBROCYSTIN-L ISOFORM 2 PRECURSOR-RELATED"/>
    <property type="match status" value="1"/>
</dbReference>
<feature type="domain" description="IPT/TIG" evidence="2">
    <location>
        <begin position="686"/>
        <end position="768"/>
    </location>
</feature>
<dbReference type="Proteomes" id="UP000226429">
    <property type="component" value="Unassembled WGS sequence"/>
</dbReference>
<evidence type="ECO:0000256" key="1">
    <source>
        <dbReference type="ARBA" id="ARBA00022729"/>
    </source>
</evidence>
<reference evidence="3 4" key="1">
    <citation type="journal article" date="2017" name="Int. J. Syst. Evol. Microbiol.">
        <title>Aquarickettsiella crustaci n. gen. n. sp. (Gammaproteobacteria: Legionellales: Coxiellaceae); a bacterial pathogen of the freshwater crustacean: Gammarus fossarum (Malacostraca: Amphipoda).</title>
        <authorList>
            <person name="Bojko J."/>
            <person name="Dunn A.M."/>
            <person name="Stebbing P.D."/>
            <person name="Van Aerle R."/>
            <person name="Bacela-Spychalska K."/>
            <person name="Bean T.P."/>
            <person name="Stentiford G.D."/>
        </authorList>
    </citation>
    <scope>NUCLEOTIDE SEQUENCE [LARGE SCALE GENOMIC DNA]</scope>
    <source>
        <strain evidence="3">RA15029</strain>
    </source>
</reference>
<keyword evidence="1" id="KW-0732">Signal</keyword>
<keyword evidence="4" id="KW-1185">Reference proteome</keyword>
<feature type="domain" description="IPT/TIG" evidence="2">
    <location>
        <begin position="603"/>
        <end position="684"/>
    </location>
</feature>
<reference evidence="3 4" key="2">
    <citation type="journal article" date="2018" name="J. Invertebr. Pathol.">
        <title>'Candidatus Aquirickettsiella gammari' (Gammaproteobacteria: Legionellales: Coxiellaceae): A bacterial pathogen of the freshwater crustacean Gammarus fossarum (Malacostraca: Amphipoda).</title>
        <authorList>
            <person name="Bojko J."/>
            <person name="Dunn A.M."/>
            <person name="Stebbing P.D."/>
            <person name="van Aerle R."/>
            <person name="Bacela-Spychalska K."/>
            <person name="Bean T.P."/>
            <person name="Urrutia A."/>
            <person name="Stentiford G.D."/>
        </authorList>
    </citation>
    <scope>NUCLEOTIDE SEQUENCE [LARGE SCALE GENOMIC DNA]</scope>
    <source>
        <strain evidence="3">RA15029</strain>
    </source>
</reference>
<accession>A0A370CGC1</accession>
<feature type="domain" description="IPT/TIG" evidence="2">
    <location>
        <begin position="1689"/>
        <end position="1770"/>
    </location>
</feature>
<evidence type="ECO:0000313" key="4">
    <source>
        <dbReference type="Proteomes" id="UP000226429"/>
    </source>
</evidence>
<evidence type="ECO:0000259" key="2">
    <source>
        <dbReference type="SMART" id="SM00429"/>
    </source>
</evidence>
<feature type="domain" description="IPT/TIG" evidence="2">
    <location>
        <begin position="438"/>
        <end position="518"/>
    </location>
</feature>
<feature type="domain" description="IPT/TIG" evidence="2">
    <location>
        <begin position="1023"/>
        <end position="1104"/>
    </location>
</feature>
<dbReference type="SUPFAM" id="SSF81296">
    <property type="entry name" value="E set domains"/>
    <property type="match status" value="24"/>
</dbReference>
<proteinExistence type="predicted"/>
<feature type="domain" description="IPT/TIG" evidence="2">
    <location>
        <begin position="1439"/>
        <end position="1520"/>
    </location>
</feature>
<dbReference type="Gene3D" id="2.60.40.10">
    <property type="entry name" value="Immunoglobulins"/>
    <property type="match status" value="24"/>
</dbReference>
<feature type="non-terminal residue" evidence="3">
    <location>
        <position position="1998"/>
    </location>
</feature>
<feature type="domain" description="IPT/TIG" evidence="2">
    <location>
        <begin position="187"/>
        <end position="268"/>
    </location>
</feature>
<feature type="domain" description="IPT/TIG" evidence="2">
    <location>
        <begin position="520"/>
        <end position="601"/>
    </location>
</feature>
<feature type="domain" description="IPT/TIG" evidence="2">
    <location>
        <begin position="1858"/>
        <end position="1939"/>
    </location>
</feature>
<evidence type="ECO:0000313" key="3">
    <source>
        <dbReference type="EMBL" id="RDH39963.1"/>
    </source>
</evidence>
<comment type="caution">
    <text evidence="3">The sequence shown here is derived from an EMBL/GenBank/DDBJ whole genome shotgun (WGS) entry which is preliminary data.</text>
</comment>
<dbReference type="InterPro" id="IPR013783">
    <property type="entry name" value="Ig-like_fold"/>
</dbReference>
<dbReference type="CDD" id="cd00102">
    <property type="entry name" value="IPT"/>
    <property type="match status" value="23"/>
</dbReference>
<feature type="domain" description="IPT/TIG" evidence="2">
    <location>
        <begin position="1271"/>
        <end position="1353"/>
    </location>
</feature>